<organism evidence="9 10">
    <name type="scientific">Prosthecobacter vanneervenii</name>
    <dbReference type="NCBI Taxonomy" id="48466"/>
    <lineage>
        <taxon>Bacteria</taxon>
        <taxon>Pseudomonadati</taxon>
        <taxon>Verrucomicrobiota</taxon>
        <taxon>Verrucomicrobiia</taxon>
        <taxon>Verrucomicrobiales</taxon>
        <taxon>Verrucomicrobiaceae</taxon>
        <taxon>Prosthecobacter</taxon>
    </lineage>
</organism>
<dbReference type="RefSeq" id="WP_184340036.1">
    <property type="nucleotide sequence ID" value="NZ_JACHIG010000005.1"/>
</dbReference>
<dbReference type="InterPro" id="IPR025269">
    <property type="entry name" value="SAM-like_dom"/>
</dbReference>
<protein>
    <submittedName>
        <fullName evidence="9">Integrase</fullName>
    </submittedName>
</protein>
<evidence type="ECO:0000256" key="6">
    <source>
        <dbReference type="SAM" id="MobiDB-lite"/>
    </source>
</evidence>
<evidence type="ECO:0000256" key="3">
    <source>
        <dbReference type="ARBA" id="ARBA00023125"/>
    </source>
</evidence>
<dbReference type="PANTHER" id="PTHR30349">
    <property type="entry name" value="PHAGE INTEGRASE-RELATED"/>
    <property type="match status" value="1"/>
</dbReference>
<dbReference type="InterPro" id="IPR013762">
    <property type="entry name" value="Integrase-like_cat_sf"/>
</dbReference>
<dbReference type="PROSITE" id="PS51898">
    <property type="entry name" value="TYR_RECOMBINASE"/>
    <property type="match status" value="1"/>
</dbReference>
<dbReference type="InterPro" id="IPR011010">
    <property type="entry name" value="DNA_brk_join_enz"/>
</dbReference>
<evidence type="ECO:0000256" key="2">
    <source>
        <dbReference type="ARBA" id="ARBA00022908"/>
    </source>
</evidence>
<dbReference type="Pfam" id="PF13102">
    <property type="entry name" value="Phage_int_SAM_5"/>
    <property type="match status" value="1"/>
</dbReference>
<keyword evidence="2" id="KW-0229">DNA integration</keyword>
<feature type="compositionally biased region" description="Basic and acidic residues" evidence="6">
    <location>
        <begin position="357"/>
        <end position="366"/>
    </location>
</feature>
<comment type="similarity">
    <text evidence="1">Belongs to the 'phage' integrase family.</text>
</comment>
<dbReference type="InterPro" id="IPR010998">
    <property type="entry name" value="Integrase_recombinase_N"/>
</dbReference>
<dbReference type="GO" id="GO:0006310">
    <property type="term" value="P:DNA recombination"/>
    <property type="evidence" value="ECO:0007669"/>
    <property type="project" value="UniProtKB-KW"/>
</dbReference>
<gene>
    <name evidence="9" type="ORF">HNQ65_002702</name>
</gene>
<dbReference type="PANTHER" id="PTHR30349:SF41">
    <property type="entry name" value="INTEGRASE_RECOMBINASE PROTEIN MJ0367-RELATED"/>
    <property type="match status" value="1"/>
</dbReference>
<keyword evidence="4" id="KW-0233">DNA recombination</keyword>
<dbReference type="GO" id="GO:0015074">
    <property type="term" value="P:DNA integration"/>
    <property type="evidence" value="ECO:0007669"/>
    <property type="project" value="UniProtKB-KW"/>
</dbReference>
<reference evidence="9 10" key="1">
    <citation type="submission" date="2020-08" db="EMBL/GenBank/DDBJ databases">
        <title>Genomic Encyclopedia of Type Strains, Phase IV (KMG-IV): sequencing the most valuable type-strain genomes for metagenomic binning, comparative biology and taxonomic classification.</title>
        <authorList>
            <person name="Goeker M."/>
        </authorList>
    </citation>
    <scope>NUCLEOTIDE SEQUENCE [LARGE SCALE GENOMIC DNA]</scope>
    <source>
        <strain evidence="9 10">DSM 12252</strain>
    </source>
</reference>
<comment type="caution">
    <text evidence="9">The sequence shown here is derived from an EMBL/GenBank/DDBJ whole genome shotgun (WGS) entry which is preliminary data.</text>
</comment>
<dbReference type="Proteomes" id="UP000590740">
    <property type="component" value="Unassembled WGS sequence"/>
</dbReference>
<dbReference type="Pfam" id="PF00589">
    <property type="entry name" value="Phage_integrase"/>
    <property type="match status" value="1"/>
</dbReference>
<evidence type="ECO:0000256" key="5">
    <source>
        <dbReference type="PROSITE-ProRule" id="PRU01248"/>
    </source>
</evidence>
<evidence type="ECO:0000256" key="1">
    <source>
        <dbReference type="ARBA" id="ARBA00008857"/>
    </source>
</evidence>
<dbReference type="InterPro" id="IPR002104">
    <property type="entry name" value="Integrase_catalytic"/>
</dbReference>
<dbReference type="GO" id="GO:0003677">
    <property type="term" value="F:DNA binding"/>
    <property type="evidence" value="ECO:0007669"/>
    <property type="project" value="UniProtKB-UniRule"/>
</dbReference>
<evidence type="ECO:0000313" key="10">
    <source>
        <dbReference type="Proteomes" id="UP000590740"/>
    </source>
</evidence>
<dbReference type="Gene3D" id="1.10.150.130">
    <property type="match status" value="1"/>
</dbReference>
<dbReference type="InterPro" id="IPR050090">
    <property type="entry name" value="Tyrosine_recombinase_XerCD"/>
</dbReference>
<proteinExistence type="inferred from homology"/>
<feature type="compositionally biased region" description="Basic residues" evidence="6">
    <location>
        <begin position="368"/>
        <end position="379"/>
    </location>
</feature>
<evidence type="ECO:0000259" key="7">
    <source>
        <dbReference type="PROSITE" id="PS51898"/>
    </source>
</evidence>
<accession>A0A7W7YBG8</accession>
<dbReference type="InterPro" id="IPR044068">
    <property type="entry name" value="CB"/>
</dbReference>
<name>A0A7W7YBG8_9BACT</name>
<feature type="domain" description="Tyr recombinase" evidence="7">
    <location>
        <begin position="228"/>
        <end position="424"/>
    </location>
</feature>
<dbReference type="SUPFAM" id="SSF56349">
    <property type="entry name" value="DNA breaking-rejoining enzymes"/>
    <property type="match status" value="1"/>
</dbReference>
<sequence>MASVFTRPGSLFYYAAFRLPTKDASGNKVWKLKKQVTKIAVPTGLREQEKAQQEALKVALEFERNAFTEAGAGEKGSQRILAILREAGDLAAQKRLTANLGRDFIRRLVEASTGEALPAEKTISGWFSEWLKQKSGTTKAATQARYKASMKAIITYLGEEQAALPLDSLTIGKLREFRDKLKAEGRTAKTTNHYLKDVNSALLAAAKEGHIQRSPAENLEPLPEEDSTSREPFTFAEIAKLLAAAPSEDWRGVILLGTFGGMRLGDAAQITRGCIDLQDRVIRFKPQKTARKKEARKAAIILPMHAELVRYFQGIDLPADLTAPVFTSLSRVSIAGNNGLSARFVRIMEDAGISRGQTRDHVEGKAGRSSHARSFHSTRHTFNSSMFNGGVSQELRMKIVGHADAKTNESYTHAELSALRKAVDAVPGLKLKKAKG</sequence>
<dbReference type="PROSITE" id="PS51900">
    <property type="entry name" value="CB"/>
    <property type="match status" value="1"/>
</dbReference>
<evidence type="ECO:0000259" key="8">
    <source>
        <dbReference type="PROSITE" id="PS51900"/>
    </source>
</evidence>
<dbReference type="EMBL" id="JACHIG010000005">
    <property type="protein sequence ID" value="MBB5033119.1"/>
    <property type="molecule type" value="Genomic_DNA"/>
</dbReference>
<keyword evidence="3 5" id="KW-0238">DNA-binding</keyword>
<evidence type="ECO:0000313" key="9">
    <source>
        <dbReference type="EMBL" id="MBB5033119.1"/>
    </source>
</evidence>
<keyword evidence="10" id="KW-1185">Reference proteome</keyword>
<feature type="domain" description="Core-binding (CB)" evidence="8">
    <location>
        <begin position="121"/>
        <end position="206"/>
    </location>
</feature>
<feature type="region of interest" description="Disordered" evidence="6">
    <location>
        <begin position="356"/>
        <end position="379"/>
    </location>
</feature>
<evidence type="ECO:0000256" key="4">
    <source>
        <dbReference type="ARBA" id="ARBA00023172"/>
    </source>
</evidence>
<dbReference type="Gene3D" id="1.10.443.10">
    <property type="entry name" value="Intergrase catalytic core"/>
    <property type="match status" value="1"/>
</dbReference>
<dbReference type="AlphaFoldDB" id="A0A7W7YBG8"/>